<evidence type="ECO:0000256" key="1">
    <source>
        <dbReference type="SAM" id="MobiDB-lite"/>
    </source>
</evidence>
<organism evidence="2 3">
    <name type="scientific">Pseudomonas fluorescens</name>
    <dbReference type="NCBI Taxonomy" id="294"/>
    <lineage>
        <taxon>Bacteria</taxon>
        <taxon>Pseudomonadati</taxon>
        <taxon>Pseudomonadota</taxon>
        <taxon>Gammaproteobacteria</taxon>
        <taxon>Pseudomonadales</taxon>
        <taxon>Pseudomonadaceae</taxon>
        <taxon>Pseudomonas</taxon>
    </lineage>
</organism>
<dbReference type="AlphaFoldDB" id="A0A5E6QEL3"/>
<protein>
    <recommendedName>
        <fullName evidence="4">Phage tail protein</fullName>
    </recommendedName>
</protein>
<gene>
    <name evidence="2" type="ORF">PS655_00978</name>
</gene>
<name>A0A5E6QEL3_PSEFL</name>
<dbReference type="EMBL" id="CABVHJ010000002">
    <property type="protein sequence ID" value="VVM54786.1"/>
    <property type="molecule type" value="Genomic_DNA"/>
</dbReference>
<evidence type="ECO:0000313" key="2">
    <source>
        <dbReference type="EMBL" id="VVM54786.1"/>
    </source>
</evidence>
<reference evidence="2 3" key="1">
    <citation type="submission" date="2019-09" db="EMBL/GenBank/DDBJ databases">
        <authorList>
            <person name="Chandra G."/>
            <person name="Truman W A."/>
        </authorList>
    </citation>
    <scope>NUCLEOTIDE SEQUENCE [LARGE SCALE GENOMIC DNA]</scope>
    <source>
        <strain evidence="2">PS655</strain>
    </source>
</reference>
<accession>A0A5E6QEL3</accession>
<sequence length="144" mass="15966">MIVIFFSASELGFYDSVIVEAIPEDGVEVSLEHRRAILDGQSAGMVVAADESGGPILIDRPAPSAEIQAAAERVWRDRQLAFTDPLVSRHRDEVEEGASTSITPEQYAELQGYRRLLRDWPQGEQFPLAEHRPPAPTWLSAQPN</sequence>
<evidence type="ECO:0008006" key="4">
    <source>
        <dbReference type="Google" id="ProtNLM"/>
    </source>
</evidence>
<proteinExistence type="predicted"/>
<evidence type="ECO:0000313" key="3">
    <source>
        <dbReference type="Proteomes" id="UP000327167"/>
    </source>
</evidence>
<dbReference type="Proteomes" id="UP000327167">
    <property type="component" value="Unassembled WGS sequence"/>
</dbReference>
<feature type="region of interest" description="Disordered" evidence="1">
    <location>
        <begin position="125"/>
        <end position="144"/>
    </location>
</feature>